<name>A0A5J5IQL8_9BACT</name>
<protein>
    <submittedName>
        <fullName evidence="1">Uncharacterized protein</fullName>
    </submittedName>
</protein>
<dbReference type="RefSeq" id="WP_150414021.1">
    <property type="nucleotide sequence ID" value="NZ_VYQF01000001.1"/>
</dbReference>
<evidence type="ECO:0000313" key="2">
    <source>
        <dbReference type="Proteomes" id="UP000326903"/>
    </source>
</evidence>
<proteinExistence type="predicted"/>
<sequence length="61" mass="6678">MIEYLGQFITIRDTGKFLGIGSNSFKGIHSVGAHGDIRNNVVDSTGFNGIANQQAKEHDWD</sequence>
<dbReference type="EMBL" id="VYQF01000001">
    <property type="protein sequence ID" value="KAA9041892.1"/>
    <property type="molecule type" value="Genomic_DNA"/>
</dbReference>
<reference evidence="1 2" key="1">
    <citation type="submission" date="2019-09" db="EMBL/GenBank/DDBJ databases">
        <title>Draft genome sequence of Ginsengibacter sp. BR5-29.</title>
        <authorList>
            <person name="Im W.-T."/>
        </authorList>
    </citation>
    <scope>NUCLEOTIDE SEQUENCE [LARGE SCALE GENOMIC DNA]</scope>
    <source>
        <strain evidence="1 2">BR5-29</strain>
    </source>
</reference>
<evidence type="ECO:0000313" key="1">
    <source>
        <dbReference type="EMBL" id="KAA9041892.1"/>
    </source>
</evidence>
<gene>
    <name evidence="1" type="ORF">FW778_07710</name>
</gene>
<comment type="caution">
    <text evidence="1">The sequence shown here is derived from an EMBL/GenBank/DDBJ whole genome shotgun (WGS) entry which is preliminary data.</text>
</comment>
<accession>A0A5J5IQL8</accession>
<dbReference type="Proteomes" id="UP000326903">
    <property type="component" value="Unassembled WGS sequence"/>
</dbReference>
<keyword evidence="2" id="KW-1185">Reference proteome</keyword>
<dbReference type="AlphaFoldDB" id="A0A5J5IQL8"/>
<organism evidence="1 2">
    <name type="scientific">Ginsengibacter hankyongi</name>
    <dbReference type="NCBI Taxonomy" id="2607284"/>
    <lineage>
        <taxon>Bacteria</taxon>
        <taxon>Pseudomonadati</taxon>
        <taxon>Bacteroidota</taxon>
        <taxon>Chitinophagia</taxon>
        <taxon>Chitinophagales</taxon>
        <taxon>Chitinophagaceae</taxon>
        <taxon>Ginsengibacter</taxon>
    </lineage>
</organism>